<evidence type="ECO:0000313" key="3">
    <source>
        <dbReference type="EMBL" id="CEM23892.1"/>
    </source>
</evidence>
<dbReference type="PANTHER" id="PTHR24216">
    <property type="entry name" value="PAXILLIN-RELATED"/>
    <property type="match status" value="1"/>
</dbReference>
<proteinExistence type="predicted"/>
<dbReference type="PANTHER" id="PTHR24216:SF65">
    <property type="entry name" value="PAXILLIN-LIKE PROTEIN 1"/>
    <property type="match status" value="1"/>
</dbReference>
<dbReference type="VEuPathDB" id="CryptoDB:Cvel_20417"/>
<evidence type="ECO:0000256" key="2">
    <source>
        <dbReference type="SAM" id="MobiDB-lite"/>
    </source>
</evidence>
<feature type="region of interest" description="Disordered" evidence="2">
    <location>
        <begin position="14"/>
        <end position="37"/>
    </location>
</feature>
<dbReference type="EMBL" id="CDMZ01000914">
    <property type="protein sequence ID" value="CEM23892.1"/>
    <property type="molecule type" value="Genomic_DNA"/>
</dbReference>
<feature type="compositionally biased region" description="Pro residues" evidence="2">
    <location>
        <begin position="206"/>
        <end position="245"/>
    </location>
</feature>
<dbReference type="SUPFAM" id="SSF101447">
    <property type="entry name" value="Formin homology 2 domain (FH2 domain)"/>
    <property type="match status" value="1"/>
</dbReference>
<feature type="region of interest" description="Disordered" evidence="2">
    <location>
        <begin position="89"/>
        <end position="113"/>
    </location>
</feature>
<evidence type="ECO:0000256" key="1">
    <source>
        <dbReference type="SAM" id="Coils"/>
    </source>
</evidence>
<dbReference type="AlphaFoldDB" id="A0A0G4G5X0"/>
<gene>
    <name evidence="3" type="ORF">Cvel_20417</name>
</gene>
<evidence type="ECO:0008006" key="4">
    <source>
        <dbReference type="Google" id="ProtNLM"/>
    </source>
</evidence>
<dbReference type="PhylomeDB" id="A0A0G4G5X0"/>
<name>A0A0G4G5X0_9ALVE</name>
<protein>
    <recommendedName>
        <fullName evidence="4">MICOS complex subunit MIC60</fullName>
    </recommendedName>
</protein>
<accession>A0A0G4G5X0</accession>
<dbReference type="PRINTS" id="PR01217">
    <property type="entry name" value="PRICHEXTENSN"/>
</dbReference>
<reference evidence="3" key="1">
    <citation type="submission" date="2014-11" db="EMBL/GenBank/DDBJ databases">
        <authorList>
            <person name="Otto D Thomas"/>
            <person name="Naeem Raeece"/>
        </authorList>
    </citation>
    <scope>NUCLEOTIDE SEQUENCE</scope>
</reference>
<feature type="region of interest" description="Disordered" evidence="2">
    <location>
        <begin position="197"/>
        <end position="294"/>
    </location>
</feature>
<feature type="compositionally biased region" description="Basic and acidic residues" evidence="2">
    <location>
        <begin position="248"/>
        <end position="261"/>
    </location>
</feature>
<sequence length="852" mass="94981">MSPRMRRFVSMFDEIGITPRHHPPSRRPSPKPSPQPLASAFEHFFLAGMFRYGKHLRRVSQRSNSVWLGRRSLPSSSWLSLHTPCRRFSETPKAETAKPPGSAPGPADPRPPVKIHKGTPVGELEAARKKSGGGVLRLTLLSGLSLGVAAVSGAYLIDTDPQKGKTLREANFYVFEFLDQLVVPEIRKLQLYVPAKREQPTVTQTPSPPPSPPPAPTPPSPPKTKPSSPSPAPAPSPSPPAPSPPQAVKEEKKPEAKESQRAEQAAKPAAPKADKVPPPPPPPPPPPNPMDLVPEDKRTKVLYGDKIDEAQRQQMAKLIGAASGVLAAQREKEQQRAAMESLVASAAASLAAQREEEDLKRTYEMFQKMSEEDKVKFGVSELPGLLQRIEKLSEEDKVRLGISELPLLLANFDLLTDEQKEYVGLSVAALDPAERAATFSKHPKRFLDWFRKMNDQKKEIVRGTAAEEAGGVPPSVLEETMLHVPLETLVDAYKAKLKDLSSKEEVEGACLELVRDIWFSHRYASLWGAETFRRRVEATEAELLESANKRVEQERVKAQQQFQIGVERNQEHLAKQLEAAEARMQEEFLRRLEFEKEAANNRVDEEIHREVLRLTKEAEKREEELLRERAKLMGSVEAFDGAFHSSTAQLKEQWTLSRLYWAAVGLSENLEKGGSAKIPLRVLRELGGENDVLFTALSALPPHAVSKAEWEVPTEKLLKNQLHEAIPEVKKEIFTLSEGWGWIGKIVGTVWGGMYRVEPKPTEARWYKPSDKGRELLDSLGEVSYWTQKGQWQKALEKLDVLGSPEAPARKALKLWEENVRDFLLLQQTAEVVRAESECANASIGGLQCPLP</sequence>
<feature type="compositionally biased region" description="Basic residues" evidence="2">
    <location>
        <begin position="19"/>
        <end position="29"/>
    </location>
</feature>
<organism evidence="3">
    <name type="scientific">Chromera velia CCMP2878</name>
    <dbReference type="NCBI Taxonomy" id="1169474"/>
    <lineage>
        <taxon>Eukaryota</taxon>
        <taxon>Sar</taxon>
        <taxon>Alveolata</taxon>
        <taxon>Colpodellida</taxon>
        <taxon>Chromeraceae</taxon>
        <taxon>Chromera</taxon>
    </lineage>
</organism>
<feature type="coiled-coil region" evidence="1">
    <location>
        <begin position="541"/>
        <end position="631"/>
    </location>
</feature>
<feature type="compositionally biased region" description="Pro residues" evidence="2">
    <location>
        <begin position="101"/>
        <end position="112"/>
    </location>
</feature>
<feature type="compositionally biased region" description="Pro residues" evidence="2">
    <location>
        <begin position="276"/>
        <end position="289"/>
    </location>
</feature>
<keyword evidence="1" id="KW-0175">Coiled coil</keyword>